<proteinExistence type="predicted"/>
<protein>
    <submittedName>
        <fullName evidence="1">Uncharacterized protein</fullName>
    </submittedName>
</protein>
<accession>A0A6G1BYY3</accession>
<reference evidence="1 2" key="1">
    <citation type="submission" date="2019-11" db="EMBL/GenBank/DDBJ databases">
        <title>Whole genome sequence of Oryza granulata.</title>
        <authorList>
            <person name="Li W."/>
        </authorList>
    </citation>
    <scope>NUCLEOTIDE SEQUENCE [LARGE SCALE GENOMIC DNA]</scope>
    <source>
        <strain evidence="2">cv. Menghai</strain>
        <tissue evidence="1">Leaf</tissue>
    </source>
</reference>
<dbReference type="EMBL" id="SPHZ02000011">
    <property type="protein sequence ID" value="KAF0893555.1"/>
    <property type="molecule type" value="Genomic_DNA"/>
</dbReference>
<evidence type="ECO:0000313" key="2">
    <source>
        <dbReference type="Proteomes" id="UP000479710"/>
    </source>
</evidence>
<dbReference type="AlphaFoldDB" id="A0A6G1BYY3"/>
<name>A0A6G1BYY3_9ORYZ</name>
<evidence type="ECO:0000313" key="1">
    <source>
        <dbReference type="EMBL" id="KAF0893555.1"/>
    </source>
</evidence>
<keyword evidence="2" id="KW-1185">Reference proteome</keyword>
<dbReference type="Proteomes" id="UP000479710">
    <property type="component" value="Unassembled WGS sequence"/>
</dbReference>
<gene>
    <name evidence="1" type="ORF">E2562_026971</name>
</gene>
<comment type="caution">
    <text evidence="1">The sequence shown here is derived from an EMBL/GenBank/DDBJ whole genome shotgun (WGS) entry which is preliminary data.</text>
</comment>
<organism evidence="1 2">
    <name type="scientific">Oryza meyeriana var. granulata</name>
    <dbReference type="NCBI Taxonomy" id="110450"/>
    <lineage>
        <taxon>Eukaryota</taxon>
        <taxon>Viridiplantae</taxon>
        <taxon>Streptophyta</taxon>
        <taxon>Embryophyta</taxon>
        <taxon>Tracheophyta</taxon>
        <taxon>Spermatophyta</taxon>
        <taxon>Magnoliopsida</taxon>
        <taxon>Liliopsida</taxon>
        <taxon>Poales</taxon>
        <taxon>Poaceae</taxon>
        <taxon>BOP clade</taxon>
        <taxon>Oryzoideae</taxon>
        <taxon>Oryzeae</taxon>
        <taxon>Oryzinae</taxon>
        <taxon>Oryza</taxon>
        <taxon>Oryza meyeriana</taxon>
    </lineage>
</organism>
<sequence length="90" mass="9701">MAMVRFGQRGGWRRRDEAARMACIASCDGAGRRGMGDATRGAPLSAQLAARRMGLVRQGRVLSCRWAAFHRAADVRCGHIGSVGDDDGLR</sequence>